<sequence length="29" mass="3267">QLVGQQDYESTDEALDPEAGHVVLLRRVQ</sequence>
<protein>
    <submittedName>
        <fullName evidence="1">Uncharacterized protein</fullName>
    </submittedName>
</protein>
<organism evidence="1">
    <name type="scientific">marine sediment metagenome</name>
    <dbReference type="NCBI Taxonomy" id="412755"/>
    <lineage>
        <taxon>unclassified sequences</taxon>
        <taxon>metagenomes</taxon>
        <taxon>ecological metagenomes</taxon>
    </lineage>
</organism>
<accession>A0A0F9E925</accession>
<dbReference type="AlphaFoldDB" id="A0A0F9E925"/>
<gene>
    <name evidence="1" type="ORF">LCGC14_2454160</name>
</gene>
<proteinExistence type="predicted"/>
<dbReference type="EMBL" id="LAZR01038046">
    <property type="protein sequence ID" value="KKL20573.1"/>
    <property type="molecule type" value="Genomic_DNA"/>
</dbReference>
<evidence type="ECO:0000313" key="1">
    <source>
        <dbReference type="EMBL" id="KKL20573.1"/>
    </source>
</evidence>
<feature type="non-terminal residue" evidence="1">
    <location>
        <position position="1"/>
    </location>
</feature>
<comment type="caution">
    <text evidence="1">The sequence shown here is derived from an EMBL/GenBank/DDBJ whole genome shotgun (WGS) entry which is preliminary data.</text>
</comment>
<reference evidence="1" key="1">
    <citation type="journal article" date="2015" name="Nature">
        <title>Complex archaea that bridge the gap between prokaryotes and eukaryotes.</title>
        <authorList>
            <person name="Spang A."/>
            <person name="Saw J.H."/>
            <person name="Jorgensen S.L."/>
            <person name="Zaremba-Niedzwiedzka K."/>
            <person name="Martijn J."/>
            <person name="Lind A.E."/>
            <person name="van Eijk R."/>
            <person name="Schleper C."/>
            <person name="Guy L."/>
            <person name="Ettema T.J."/>
        </authorList>
    </citation>
    <scope>NUCLEOTIDE SEQUENCE</scope>
</reference>
<name>A0A0F9E925_9ZZZZ</name>